<dbReference type="CDD" id="cd01301">
    <property type="entry name" value="rDP_like"/>
    <property type="match status" value="1"/>
</dbReference>
<dbReference type="EMBL" id="JAUHTR010000002">
    <property type="protein sequence ID" value="MDN4524033.1"/>
    <property type="molecule type" value="Genomic_DNA"/>
</dbReference>
<dbReference type="RefSeq" id="WP_301165088.1">
    <property type="nucleotide sequence ID" value="NZ_JAUHTR010000002.1"/>
</dbReference>
<organism evidence="1 2">
    <name type="scientific">Fictibacillus fluitans</name>
    <dbReference type="NCBI Taxonomy" id="3058422"/>
    <lineage>
        <taxon>Bacteria</taxon>
        <taxon>Bacillati</taxon>
        <taxon>Bacillota</taxon>
        <taxon>Bacilli</taxon>
        <taxon>Bacillales</taxon>
        <taxon>Fictibacillaceae</taxon>
        <taxon>Fictibacillus</taxon>
    </lineage>
</organism>
<accession>A0ABT8HTF1</accession>
<evidence type="ECO:0000313" key="2">
    <source>
        <dbReference type="Proteomes" id="UP001172721"/>
    </source>
</evidence>
<reference evidence="1" key="1">
    <citation type="submission" date="2023-07" db="EMBL/GenBank/DDBJ databases">
        <title>Fictibacillus sp. isolated from freshwater pond.</title>
        <authorList>
            <person name="Kirdat K."/>
            <person name="Bhat A."/>
            <person name="Mourya A."/>
            <person name="Yadav A."/>
        </authorList>
    </citation>
    <scope>NUCLEOTIDE SEQUENCE</scope>
    <source>
        <strain evidence="1">NE201</strain>
    </source>
</reference>
<dbReference type="GO" id="GO:0016805">
    <property type="term" value="F:dipeptidase activity"/>
    <property type="evidence" value="ECO:0007669"/>
    <property type="project" value="UniProtKB-KW"/>
</dbReference>
<protein>
    <submittedName>
        <fullName evidence="1">Dipeptidase</fullName>
        <ecNumber evidence="1">3.4.13.19</ecNumber>
    </submittedName>
</protein>
<gene>
    <name evidence="1" type="ORF">QYB97_06085</name>
</gene>
<keyword evidence="1" id="KW-0645">Protease</keyword>
<dbReference type="PANTHER" id="PTHR10443:SF12">
    <property type="entry name" value="DIPEPTIDASE"/>
    <property type="match status" value="1"/>
</dbReference>
<keyword evidence="1" id="KW-0378">Hydrolase</keyword>
<dbReference type="Gene3D" id="3.20.20.140">
    <property type="entry name" value="Metal-dependent hydrolases"/>
    <property type="match status" value="1"/>
</dbReference>
<dbReference type="PANTHER" id="PTHR10443">
    <property type="entry name" value="MICROSOMAL DIPEPTIDASE"/>
    <property type="match status" value="1"/>
</dbReference>
<evidence type="ECO:0000313" key="1">
    <source>
        <dbReference type="EMBL" id="MDN4524033.1"/>
    </source>
</evidence>
<keyword evidence="1" id="KW-0224">Dipeptidase</keyword>
<dbReference type="PROSITE" id="PS51365">
    <property type="entry name" value="RENAL_DIPEPTIDASE_2"/>
    <property type="match status" value="1"/>
</dbReference>
<name>A0ABT8HTF1_9BACL</name>
<dbReference type="EC" id="3.4.13.19" evidence="1"/>
<dbReference type="Proteomes" id="UP001172721">
    <property type="component" value="Unassembled WGS sequence"/>
</dbReference>
<dbReference type="InterPro" id="IPR032466">
    <property type="entry name" value="Metal_Hydrolase"/>
</dbReference>
<dbReference type="SUPFAM" id="SSF51556">
    <property type="entry name" value="Metallo-dependent hydrolases"/>
    <property type="match status" value="1"/>
</dbReference>
<comment type="caution">
    <text evidence="1">The sequence shown here is derived from an EMBL/GenBank/DDBJ whole genome shotgun (WGS) entry which is preliminary data.</text>
</comment>
<sequence>MKNQAEVYPKRKRFVLDAHFDLLMDVQLKREKGARRVIEREYLEAFRKGGIHVIVAAVFVDSQFVPYSALQKALNQISCLYQEVKESPDKLMICLNDSDMLQAYETGKIGFLLSLEGAEPIGTDLSLLHIFYELGVRNLGLVWSRRNEAGDGSHFQEVREGKKGGLTSFGIELIEEAEKLGITIDVSHINDEGFYDVLEVAQKPLIASHSNARALCPTMRNLTDHQIKEIAGKKGVIGVNAVSMLVHSEDAKSTPTALADHIEYLIQLAGIEHVGFGFDFCDSVMKYISREDLLKMPRIPFDVIKGHQNLDGLMNEILKRGYAESDLALLAGMNFHRIFKYNNAGLG</sequence>
<dbReference type="InterPro" id="IPR000180">
    <property type="entry name" value="Dipep_AS"/>
</dbReference>
<keyword evidence="2" id="KW-1185">Reference proteome</keyword>
<dbReference type="Pfam" id="PF01244">
    <property type="entry name" value="Peptidase_M19"/>
    <property type="match status" value="1"/>
</dbReference>
<dbReference type="InterPro" id="IPR008257">
    <property type="entry name" value="Pept_M19"/>
</dbReference>
<proteinExistence type="predicted"/>
<dbReference type="PROSITE" id="PS00869">
    <property type="entry name" value="RENAL_DIPEPTIDASE_1"/>
    <property type="match status" value="1"/>
</dbReference>